<dbReference type="SUPFAM" id="SSF54292">
    <property type="entry name" value="2Fe-2S ferredoxin-like"/>
    <property type="match status" value="1"/>
</dbReference>
<proteinExistence type="predicted"/>
<dbReference type="CDD" id="cd00207">
    <property type="entry name" value="fer2"/>
    <property type="match status" value="1"/>
</dbReference>
<dbReference type="AlphaFoldDB" id="A0A0M3V913"/>
<dbReference type="STRING" id="45610.AOC03_07120"/>
<sequence>MTHGYRPEIIQSAFVDFIGARLNPFWSLTVPKLRLMSRVALSEDLIALQFETNHAFKKQVFDLQQGWAGGQHINISVPIDGIHHQRRYSLVGLAKEQLLYEQTDNDNNAEKSPTVTIAIKPQGLVSDYLTKHAALGAIFNSGMPSGDFTLAQAAKQANLSTLNPTLNKQSSLLFIAGGSGITPMLGLIMQALQSGQNVTLLHYNRMPLLTTYWANLAKKYATFTYHLIHTEDPSTYLANSRYLSAQVLLSLELPLADTQIFACGSQTFLAELYRVVDEIELASDPLSINKTADTPSLRDNIMIERFGTALPDFISSNEIAEVEPKSISLRTRQRQFTTSTTLLLGAEQAGLKLPYGCRQGICQMCRCHKISGVVKNIQTGKMSTDGLESIQTCIHVAMTDVILDI</sequence>
<gene>
    <name evidence="2" type="ORF">AOC03_07120</name>
</gene>
<evidence type="ECO:0000313" key="2">
    <source>
        <dbReference type="EMBL" id="ALF59837.1"/>
    </source>
</evidence>
<organism evidence="2 3">
    <name type="scientific">Psychrobacter urativorans</name>
    <dbReference type="NCBI Taxonomy" id="45610"/>
    <lineage>
        <taxon>Bacteria</taxon>
        <taxon>Pseudomonadati</taxon>
        <taxon>Pseudomonadota</taxon>
        <taxon>Gammaproteobacteria</taxon>
        <taxon>Moraxellales</taxon>
        <taxon>Moraxellaceae</taxon>
        <taxon>Psychrobacter</taxon>
    </lineage>
</organism>
<feature type="domain" description="FAD-binding FR-type" evidence="1">
    <location>
        <begin position="28"/>
        <end position="151"/>
    </location>
</feature>
<accession>A0A0M3V913</accession>
<dbReference type="PANTHER" id="PTHR47354">
    <property type="entry name" value="NADH OXIDOREDUCTASE HCR"/>
    <property type="match status" value="1"/>
</dbReference>
<dbReference type="GO" id="GO:0051536">
    <property type="term" value="F:iron-sulfur cluster binding"/>
    <property type="evidence" value="ECO:0007669"/>
    <property type="project" value="InterPro"/>
</dbReference>
<dbReference type="KEGG" id="pur:AOC03_07120"/>
<dbReference type="SUPFAM" id="SSF63380">
    <property type="entry name" value="Riboflavin synthase domain-like"/>
    <property type="match status" value="1"/>
</dbReference>
<dbReference type="SUPFAM" id="SSF52343">
    <property type="entry name" value="Ferredoxin reductase-like, C-terminal NADP-linked domain"/>
    <property type="match status" value="1"/>
</dbReference>
<reference evidence="2 3" key="1">
    <citation type="submission" date="2015-09" db="EMBL/GenBank/DDBJ databases">
        <title>Complete genome of Psychrobacter urativorans R10.10B.</title>
        <authorList>
            <person name="See-Too W.S."/>
            <person name="Chan K.G."/>
        </authorList>
    </citation>
    <scope>NUCLEOTIDE SEQUENCE [LARGE SCALE GENOMIC DNA]</scope>
    <source>
        <strain evidence="2 3">R10.10B</strain>
    </source>
</reference>
<protein>
    <submittedName>
        <fullName evidence="2">Oxidoreductase</fullName>
    </submittedName>
</protein>
<keyword evidence="3" id="KW-1185">Reference proteome</keyword>
<dbReference type="Gene3D" id="2.40.30.10">
    <property type="entry name" value="Translation factors"/>
    <property type="match status" value="1"/>
</dbReference>
<evidence type="ECO:0000259" key="1">
    <source>
        <dbReference type="PROSITE" id="PS51384"/>
    </source>
</evidence>
<dbReference type="Proteomes" id="UP000059847">
    <property type="component" value="Chromosome"/>
</dbReference>
<dbReference type="InterPro" id="IPR017927">
    <property type="entry name" value="FAD-bd_FR_type"/>
</dbReference>
<dbReference type="Pfam" id="PF00175">
    <property type="entry name" value="NAD_binding_1"/>
    <property type="match status" value="1"/>
</dbReference>
<dbReference type="InterPro" id="IPR001433">
    <property type="entry name" value="OxRdtase_FAD/NAD-bd"/>
</dbReference>
<dbReference type="InterPro" id="IPR036010">
    <property type="entry name" value="2Fe-2S_ferredoxin-like_sf"/>
</dbReference>
<dbReference type="InterPro" id="IPR039261">
    <property type="entry name" value="FNR_nucleotide-bd"/>
</dbReference>
<dbReference type="Gene3D" id="3.40.50.80">
    <property type="entry name" value="Nucleotide-binding domain of ferredoxin-NADP reductase (FNR) module"/>
    <property type="match status" value="1"/>
</dbReference>
<dbReference type="OrthoDB" id="9796486at2"/>
<dbReference type="PROSITE" id="PS51384">
    <property type="entry name" value="FAD_FR"/>
    <property type="match status" value="1"/>
</dbReference>
<dbReference type="GO" id="GO:0016491">
    <property type="term" value="F:oxidoreductase activity"/>
    <property type="evidence" value="ECO:0007669"/>
    <property type="project" value="InterPro"/>
</dbReference>
<dbReference type="Gene3D" id="3.10.20.30">
    <property type="match status" value="1"/>
</dbReference>
<dbReference type="InterPro" id="IPR012675">
    <property type="entry name" value="Beta-grasp_dom_sf"/>
</dbReference>
<dbReference type="Pfam" id="PF00111">
    <property type="entry name" value="Fer2"/>
    <property type="match status" value="1"/>
</dbReference>
<dbReference type="InterPro" id="IPR001041">
    <property type="entry name" value="2Fe-2S_ferredoxin-type"/>
</dbReference>
<dbReference type="InterPro" id="IPR050415">
    <property type="entry name" value="MRET"/>
</dbReference>
<dbReference type="RefSeq" id="WP_062534587.1">
    <property type="nucleotide sequence ID" value="NZ_CP012678.1"/>
</dbReference>
<name>A0A0M3V913_9GAMM</name>
<dbReference type="InterPro" id="IPR017938">
    <property type="entry name" value="Riboflavin_synthase-like_b-brl"/>
</dbReference>
<dbReference type="PANTHER" id="PTHR47354:SF3">
    <property type="entry name" value="OXIDOREDUCTASE-RELATED"/>
    <property type="match status" value="1"/>
</dbReference>
<dbReference type="EMBL" id="CP012678">
    <property type="protein sequence ID" value="ALF59837.1"/>
    <property type="molecule type" value="Genomic_DNA"/>
</dbReference>
<evidence type="ECO:0000313" key="3">
    <source>
        <dbReference type="Proteomes" id="UP000059847"/>
    </source>
</evidence>